<dbReference type="Proteomes" id="UP000006443">
    <property type="component" value="Unassembled WGS sequence"/>
</dbReference>
<comment type="caution">
    <text evidence="2">The sequence shown here is derived from an EMBL/GenBank/DDBJ whole genome shotgun (WGS) entry which is preliminary data.</text>
</comment>
<feature type="transmembrane region" description="Helical" evidence="1">
    <location>
        <begin position="12"/>
        <end position="30"/>
    </location>
</feature>
<keyword evidence="1" id="KW-1133">Transmembrane helix</keyword>
<keyword evidence="1" id="KW-0472">Membrane</keyword>
<dbReference type="AlphaFoldDB" id="C0GIK9"/>
<dbReference type="RefSeq" id="WP_008517587.1">
    <property type="nucleotide sequence ID" value="NZ_ACJM01000012.1"/>
</dbReference>
<organism evidence="2 3">
    <name type="scientific">Dethiobacter alkaliphilus AHT 1</name>
    <dbReference type="NCBI Taxonomy" id="555088"/>
    <lineage>
        <taxon>Bacteria</taxon>
        <taxon>Bacillati</taxon>
        <taxon>Bacillota</taxon>
        <taxon>Dethiobacteria</taxon>
        <taxon>Dethiobacterales</taxon>
        <taxon>Dethiobacteraceae</taxon>
        <taxon>Dethiobacter</taxon>
    </lineage>
</organism>
<keyword evidence="1" id="KW-0812">Transmembrane</keyword>
<proteinExistence type="predicted"/>
<evidence type="ECO:0000256" key="1">
    <source>
        <dbReference type="SAM" id="Phobius"/>
    </source>
</evidence>
<reference evidence="2 3" key="1">
    <citation type="submission" date="2009-02" db="EMBL/GenBank/DDBJ databases">
        <title>Sequencing of the draft genome and assembly of Dethiobacter alkaliphilus AHT 1.</title>
        <authorList>
            <consortium name="US DOE Joint Genome Institute (JGI-PGF)"/>
            <person name="Lucas S."/>
            <person name="Copeland A."/>
            <person name="Lapidus A."/>
            <person name="Glavina del Rio T."/>
            <person name="Dalin E."/>
            <person name="Tice H."/>
            <person name="Bruce D."/>
            <person name="Goodwin L."/>
            <person name="Pitluck S."/>
            <person name="Larimer F."/>
            <person name="Land M.L."/>
            <person name="Hauser L."/>
            <person name="Muyzer G."/>
        </authorList>
    </citation>
    <scope>NUCLEOTIDE SEQUENCE [LARGE SCALE GENOMIC DNA]</scope>
    <source>
        <strain evidence="2 3">AHT 1</strain>
    </source>
</reference>
<keyword evidence="3" id="KW-1185">Reference proteome</keyword>
<accession>C0GIK9</accession>
<dbReference type="EMBL" id="ACJM01000012">
    <property type="protein sequence ID" value="EEG76870.1"/>
    <property type="molecule type" value="Genomic_DNA"/>
</dbReference>
<sequence>MRFISEPVWDRIVSYTGAYLAGLLLFSLVYASTVSGGGDNQLYMTILRNFSPLALLSVPAAYIVCRVKGLLDPTDSGDC</sequence>
<gene>
    <name evidence="2" type="ORF">DealDRAFT_2318</name>
</gene>
<evidence type="ECO:0000313" key="3">
    <source>
        <dbReference type="Proteomes" id="UP000006443"/>
    </source>
</evidence>
<dbReference type="STRING" id="555088.DealDRAFT_2318"/>
<name>C0GIK9_DETAL</name>
<protein>
    <submittedName>
        <fullName evidence="2">Uncharacterized protein</fullName>
    </submittedName>
</protein>
<evidence type="ECO:0000313" key="2">
    <source>
        <dbReference type="EMBL" id="EEG76870.1"/>
    </source>
</evidence>